<dbReference type="InterPro" id="IPR024344">
    <property type="entry name" value="MDMPI_metal-binding"/>
</dbReference>
<dbReference type="InterPro" id="IPR017517">
    <property type="entry name" value="Maleyloyr_isom"/>
</dbReference>
<name>A0ABT6RNJ6_9ACTN</name>
<evidence type="ECO:0000313" key="3">
    <source>
        <dbReference type="Proteomes" id="UP001224661"/>
    </source>
</evidence>
<feature type="domain" description="Mycothiol-dependent maleylpyruvate isomerase metal-binding" evidence="1">
    <location>
        <begin position="13"/>
        <end position="128"/>
    </location>
</feature>
<protein>
    <submittedName>
        <fullName evidence="2">TIGR03086 family metal-binding protein</fullName>
    </submittedName>
</protein>
<dbReference type="Pfam" id="PF11716">
    <property type="entry name" value="MDMPI_N"/>
    <property type="match status" value="1"/>
</dbReference>
<dbReference type="Gene3D" id="1.20.120.450">
    <property type="entry name" value="dinb family like domain"/>
    <property type="match status" value="1"/>
</dbReference>
<accession>A0ABT6RNJ6</accession>
<dbReference type="NCBIfam" id="TIGR03083">
    <property type="entry name" value="maleylpyruvate isomerase family mycothiol-dependent enzyme"/>
    <property type="match status" value="1"/>
</dbReference>
<dbReference type="InterPro" id="IPR017520">
    <property type="entry name" value="CHP03086"/>
</dbReference>
<dbReference type="Proteomes" id="UP001224661">
    <property type="component" value="Unassembled WGS sequence"/>
</dbReference>
<dbReference type="RefSeq" id="WP_282511385.1">
    <property type="nucleotide sequence ID" value="NZ_JASCIR010000003.1"/>
</dbReference>
<evidence type="ECO:0000313" key="2">
    <source>
        <dbReference type="EMBL" id="MDI3385890.1"/>
    </source>
</evidence>
<comment type="caution">
    <text evidence="2">The sequence shown here is derived from an EMBL/GenBank/DDBJ whole genome shotgun (WGS) entry which is preliminary data.</text>
</comment>
<dbReference type="InterPro" id="IPR034660">
    <property type="entry name" value="DinB/YfiT-like"/>
</dbReference>
<proteinExistence type="predicted"/>
<dbReference type="NCBIfam" id="TIGR03086">
    <property type="entry name" value="TIGR03086 family metal-binding protein"/>
    <property type="match status" value="1"/>
</dbReference>
<reference evidence="2 3" key="1">
    <citation type="submission" date="2023-05" db="EMBL/GenBank/DDBJ databases">
        <title>Draft genome sequence of Streptomyces sp. B-S-A8 isolated from a cave soil in Thailand.</title>
        <authorList>
            <person name="Chamroensaksri N."/>
            <person name="Muangham S."/>
        </authorList>
    </citation>
    <scope>NUCLEOTIDE SEQUENCE [LARGE SCALE GENOMIC DNA]</scope>
    <source>
        <strain evidence="2 3">B-S-A8</strain>
    </source>
</reference>
<evidence type="ECO:0000259" key="1">
    <source>
        <dbReference type="Pfam" id="PF11716"/>
    </source>
</evidence>
<gene>
    <name evidence="2" type="ORF">QIS99_06605</name>
</gene>
<dbReference type="SUPFAM" id="SSF109854">
    <property type="entry name" value="DinB/YfiT-like putative metalloenzymes"/>
    <property type="match status" value="1"/>
</dbReference>
<organism evidence="2 3">
    <name type="scientific">Streptomyces solicavernae</name>
    <dbReference type="NCBI Taxonomy" id="3043614"/>
    <lineage>
        <taxon>Bacteria</taxon>
        <taxon>Bacillati</taxon>
        <taxon>Actinomycetota</taxon>
        <taxon>Actinomycetes</taxon>
        <taxon>Kitasatosporales</taxon>
        <taxon>Streptomycetaceae</taxon>
        <taxon>Streptomyces</taxon>
    </lineage>
</organism>
<sequence length="190" mass="20337">MTKSISELLDTAGVQAVAVIRGIEDGQLGQRTPCSEYDVRALVNHLTQVVVQFQALAVKQDAEFGETPDAVGRGDDWRDRFGEETRRLAAAWGEPGAEEGTTGAMNFPARTVGHMVLGDLAVHAWDLARATGRDHVIEPVVLTELVSAYEGLAPAARQAGVIGEPVAVPADAPEQDRLLGALGRDPHWRP</sequence>
<dbReference type="EMBL" id="JASCIR010000003">
    <property type="protein sequence ID" value="MDI3385890.1"/>
    <property type="molecule type" value="Genomic_DNA"/>
</dbReference>
<keyword evidence="3" id="KW-1185">Reference proteome</keyword>